<reference evidence="3 4" key="1">
    <citation type="submission" date="2019-07" db="EMBL/GenBank/DDBJ databases">
        <title>Whole genome shotgun sequence of Myxococcus fulvus NBRC 100333.</title>
        <authorList>
            <person name="Hosoyama A."/>
            <person name="Uohara A."/>
            <person name="Ohji S."/>
            <person name="Ichikawa N."/>
        </authorList>
    </citation>
    <scope>NUCLEOTIDE SEQUENCE [LARGE SCALE GENOMIC DNA]</scope>
    <source>
        <strain evidence="3 4">NBRC 100333</strain>
    </source>
</reference>
<dbReference type="PANTHER" id="PTHR37810:SF5">
    <property type="entry name" value="IMMUNITY PROTEIN SDPI"/>
    <property type="match status" value="1"/>
</dbReference>
<feature type="transmembrane region" description="Helical" evidence="1">
    <location>
        <begin position="164"/>
        <end position="182"/>
    </location>
</feature>
<feature type="transmembrane region" description="Helical" evidence="1">
    <location>
        <begin position="188"/>
        <end position="207"/>
    </location>
</feature>
<proteinExistence type="predicted"/>
<dbReference type="Pfam" id="PF13630">
    <property type="entry name" value="SdpI"/>
    <property type="match status" value="1"/>
</dbReference>
<sequence>MMRISRSNAVSLGLVIVSFALAAVFYERLPDSIPTHWNAKGVADGYTAKPWGPFMQPLVMAGVYLVMLVLPRISPRGFRMERFQSVYEFLMAMLLAFLFLVNGLVLLAGLGVDVPMARALHAGTGLFFMTLGNFMGKVTKNFFFGIRTPWTLANDEVWLRTHRLGGKLFVLAGLALVVTGLMGYGPDFVMVLVGVVVVIPVIYSYVISRRLEGGSTNGEGSRRSL</sequence>
<protein>
    <recommendedName>
        <fullName evidence="2">DUF1648 domain-containing protein</fullName>
    </recommendedName>
</protein>
<feature type="domain" description="DUF1648" evidence="2">
    <location>
        <begin position="14"/>
        <end position="60"/>
    </location>
</feature>
<feature type="transmembrane region" description="Helical" evidence="1">
    <location>
        <begin position="54"/>
        <end position="74"/>
    </location>
</feature>
<feature type="transmembrane region" description="Helical" evidence="1">
    <location>
        <begin position="86"/>
        <end position="110"/>
    </location>
</feature>
<dbReference type="Pfam" id="PF07853">
    <property type="entry name" value="DUF1648"/>
    <property type="match status" value="1"/>
</dbReference>
<name>A0A511TCJ8_MYXFU</name>
<dbReference type="Proteomes" id="UP000321514">
    <property type="component" value="Unassembled WGS sequence"/>
</dbReference>
<dbReference type="STRING" id="1334629.MFUL124B02_10535"/>
<dbReference type="EMBL" id="BJXR01000050">
    <property type="protein sequence ID" value="GEN11867.1"/>
    <property type="molecule type" value="Genomic_DNA"/>
</dbReference>
<dbReference type="GO" id="GO:0009636">
    <property type="term" value="P:response to toxic substance"/>
    <property type="evidence" value="ECO:0007669"/>
    <property type="project" value="TreeGrafter"/>
</dbReference>
<dbReference type="PANTHER" id="PTHR37810">
    <property type="entry name" value="IMMUNITY PROTEIN SDPI"/>
    <property type="match status" value="1"/>
</dbReference>
<dbReference type="InterPro" id="IPR012867">
    <property type="entry name" value="DUF1648"/>
</dbReference>
<evidence type="ECO:0000256" key="1">
    <source>
        <dbReference type="SAM" id="Phobius"/>
    </source>
</evidence>
<keyword evidence="1" id="KW-0812">Transmembrane</keyword>
<evidence type="ECO:0000313" key="3">
    <source>
        <dbReference type="EMBL" id="GEN11867.1"/>
    </source>
</evidence>
<evidence type="ECO:0000313" key="4">
    <source>
        <dbReference type="Proteomes" id="UP000321514"/>
    </source>
</evidence>
<accession>A0A511TCJ8</accession>
<gene>
    <name evidence="3" type="ORF">MFU01_69040</name>
</gene>
<dbReference type="InterPro" id="IPR026272">
    <property type="entry name" value="SdpI"/>
</dbReference>
<organism evidence="3 4">
    <name type="scientific">Myxococcus fulvus</name>
    <dbReference type="NCBI Taxonomy" id="33"/>
    <lineage>
        <taxon>Bacteria</taxon>
        <taxon>Pseudomonadati</taxon>
        <taxon>Myxococcota</taxon>
        <taxon>Myxococcia</taxon>
        <taxon>Myxococcales</taxon>
        <taxon>Cystobacterineae</taxon>
        <taxon>Myxococcaceae</taxon>
        <taxon>Myxococcus</taxon>
    </lineage>
</organism>
<dbReference type="PIRSF" id="PIRSF038959">
    <property type="entry name" value="SdpI"/>
    <property type="match status" value="1"/>
</dbReference>
<dbReference type="AlphaFoldDB" id="A0A511TCJ8"/>
<keyword evidence="1" id="KW-1133">Transmembrane helix</keyword>
<evidence type="ECO:0000259" key="2">
    <source>
        <dbReference type="Pfam" id="PF07853"/>
    </source>
</evidence>
<comment type="caution">
    <text evidence="3">The sequence shown here is derived from an EMBL/GenBank/DDBJ whole genome shotgun (WGS) entry which is preliminary data.</text>
</comment>
<dbReference type="InterPro" id="IPR025962">
    <property type="entry name" value="SdpI/YhfL"/>
</dbReference>
<feature type="transmembrane region" description="Helical" evidence="1">
    <location>
        <begin position="116"/>
        <end position="134"/>
    </location>
</feature>
<keyword evidence="1" id="KW-0472">Membrane</keyword>